<gene>
    <name evidence="1" type="ORF">HYN86_05675</name>
</gene>
<proteinExistence type="predicted"/>
<accession>A0A344LQC2</accession>
<evidence type="ECO:0000313" key="1">
    <source>
        <dbReference type="EMBL" id="AXB56114.1"/>
    </source>
</evidence>
<reference evidence="1 2" key="1">
    <citation type="submission" date="2018-06" db="EMBL/GenBank/DDBJ databases">
        <title>Genome sequencing of Flavobacterium.</title>
        <authorList>
            <person name="Baek M.-G."/>
            <person name="Yi H."/>
        </authorList>
    </citation>
    <scope>NUCLEOTIDE SEQUENCE [LARGE SCALE GENOMIC DNA]</scope>
    <source>
        <strain evidence="1 2">HYN0086</strain>
    </source>
</reference>
<dbReference type="OrthoDB" id="1230778at2"/>
<dbReference type="EMBL" id="CP030261">
    <property type="protein sequence ID" value="AXB56114.1"/>
    <property type="molecule type" value="Genomic_DNA"/>
</dbReference>
<organism evidence="1 2">
    <name type="scientific">Flavobacterium fluviale</name>
    <dbReference type="NCBI Taxonomy" id="2249356"/>
    <lineage>
        <taxon>Bacteria</taxon>
        <taxon>Pseudomonadati</taxon>
        <taxon>Bacteroidota</taxon>
        <taxon>Flavobacteriia</taxon>
        <taxon>Flavobacteriales</taxon>
        <taxon>Flavobacteriaceae</taxon>
        <taxon>Flavobacterium</taxon>
    </lineage>
</organism>
<dbReference type="RefSeq" id="WP_113677160.1">
    <property type="nucleotide sequence ID" value="NZ_CP030261.1"/>
</dbReference>
<sequence length="95" mass="11414">MHTLTQKKNIDFNLKEIIQGYVDNQEPLKIEQSYNKNGIAYLPNLGYYKEETKIESQKEINQNELLLQKNDLKRYETLYHKGIYSTQEFEKQQLL</sequence>
<name>A0A344LQC2_9FLAO</name>
<keyword evidence="2" id="KW-1185">Reference proteome</keyword>
<dbReference type="AlphaFoldDB" id="A0A344LQC2"/>
<protein>
    <submittedName>
        <fullName evidence="1">Uncharacterized protein</fullName>
    </submittedName>
</protein>
<dbReference type="Proteomes" id="UP000251561">
    <property type="component" value="Chromosome"/>
</dbReference>
<dbReference type="KEGG" id="ffl:HYN86_05675"/>
<evidence type="ECO:0000313" key="2">
    <source>
        <dbReference type="Proteomes" id="UP000251561"/>
    </source>
</evidence>